<comment type="catalytic activity">
    <reaction evidence="1 5">
        <text>a beta-lactam + H2O = a substituted beta-amino acid</text>
        <dbReference type="Rhea" id="RHEA:20401"/>
        <dbReference type="ChEBI" id="CHEBI:15377"/>
        <dbReference type="ChEBI" id="CHEBI:35627"/>
        <dbReference type="ChEBI" id="CHEBI:140347"/>
        <dbReference type="EC" id="3.5.2.6"/>
    </reaction>
</comment>
<evidence type="ECO:0000256" key="5">
    <source>
        <dbReference type="RuleBase" id="RU361140"/>
    </source>
</evidence>
<comment type="similarity">
    <text evidence="2 5">Belongs to the class-C beta-lactamase family.</text>
</comment>
<evidence type="ECO:0000256" key="1">
    <source>
        <dbReference type="ARBA" id="ARBA00001526"/>
    </source>
</evidence>
<feature type="domain" description="Beta-lactamase-related" evidence="6">
    <location>
        <begin position="66"/>
        <end position="351"/>
    </location>
</feature>
<evidence type="ECO:0000256" key="3">
    <source>
        <dbReference type="ARBA" id="ARBA00022801"/>
    </source>
</evidence>
<dbReference type="GO" id="GO:0004180">
    <property type="term" value="F:carboxypeptidase activity"/>
    <property type="evidence" value="ECO:0007669"/>
    <property type="project" value="UniProtKB-KW"/>
</dbReference>
<dbReference type="InterPro" id="IPR001466">
    <property type="entry name" value="Beta-lactam-related"/>
</dbReference>
<evidence type="ECO:0000259" key="6">
    <source>
        <dbReference type="Pfam" id="PF00144"/>
    </source>
</evidence>
<dbReference type="PROSITE" id="PS00336">
    <property type="entry name" value="BETA_LACTAMASE_C"/>
    <property type="match status" value="1"/>
</dbReference>
<dbReference type="EMBL" id="CP017641">
    <property type="protein sequence ID" value="APZ96154.1"/>
    <property type="molecule type" value="Genomic_DNA"/>
</dbReference>
<dbReference type="STRING" id="1891926.Fuma_05822"/>
<protein>
    <recommendedName>
        <fullName evidence="5">Beta-lactamase</fullName>
        <ecNumber evidence="5">3.5.2.6</ecNumber>
    </recommendedName>
</protein>
<dbReference type="InterPro" id="IPR001586">
    <property type="entry name" value="Beta-lactam_class-C_AS"/>
</dbReference>
<keyword evidence="8" id="KW-1185">Reference proteome</keyword>
<dbReference type="Pfam" id="PF00144">
    <property type="entry name" value="Beta-lactamase"/>
    <property type="match status" value="1"/>
</dbReference>
<keyword evidence="3 5" id="KW-0378">Hydrolase</keyword>
<evidence type="ECO:0000256" key="4">
    <source>
        <dbReference type="ARBA" id="ARBA00023251"/>
    </source>
</evidence>
<dbReference type="OrthoDB" id="9803467at2"/>
<evidence type="ECO:0000256" key="2">
    <source>
        <dbReference type="ARBA" id="ARBA00007840"/>
    </source>
</evidence>
<dbReference type="GO" id="GO:0017001">
    <property type="term" value="P:antibiotic catabolic process"/>
    <property type="evidence" value="ECO:0007669"/>
    <property type="project" value="InterPro"/>
</dbReference>
<dbReference type="GO" id="GO:0030288">
    <property type="term" value="C:outer membrane-bounded periplasmic space"/>
    <property type="evidence" value="ECO:0007669"/>
    <property type="project" value="InterPro"/>
</dbReference>
<accession>A0A1P8WQ31</accession>
<dbReference type="GO" id="GO:0046677">
    <property type="term" value="P:response to antibiotic"/>
    <property type="evidence" value="ECO:0007669"/>
    <property type="project" value="UniProtKB-UniRule"/>
</dbReference>
<evidence type="ECO:0000313" key="7">
    <source>
        <dbReference type="EMBL" id="APZ96154.1"/>
    </source>
</evidence>
<proteinExistence type="inferred from homology"/>
<keyword evidence="7" id="KW-0645">Protease</keyword>
<gene>
    <name evidence="7" type="primary">ampH</name>
    <name evidence="7" type="ORF">Fuma_05822</name>
</gene>
<dbReference type="Proteomes" id="UP000187735">
    <property type="component" value="Chromosome"/>
</dbReference>
<sequence>MRDGFRTLGTSLLAVFWLTGQIATAQQLSDELVTKVALPLIEDNIVDGISIGYVEGDREGIVHLGTATSAGRKADNHTVYELGSISKVFTGLLLADAVVRGELDLHATANTDNAAGIRLPSHKGRSIQWVDLSAHRSGLPRLPGNLEVTSLKDPYRLYDSKKAASALANFRLPRKPGELHEYSNFGMSVLGYLIAENAKTTYQKLLQERITMPLGMKDCSVELTRDQKQRSAIPHSKFGLSTSAWTFADMPGAGGIRATMSDMMKFAKAQLNPPPGKLGEAIDLAWKQHSAADASGSAIGLGWMIHADGATRWHNGGTGGSRSAIFINRRIKSAVIVLCNTAVTDEVDALAVQLLQTAAGIKPNIQHGNTPPKVSPFTSVGMHGDFVFVTYDGTTYQRLELDGIKVTEIVASAKKLCGGLWQKRIREDLVEVLWGMGHKPEKTVKLRLQDVKTKQASVVDSAVMTAENRAAIRAESRRADSSKMAERIPGPIVVDAKHRARLVGRYKLANFVFDVEDRDGHLMVRLSGQQFNEVFPDSETKWLYRGIDAMFEFKLGRSGPATQLTLHQNGVKQVATRVGK</sequence>
<dbReference type="AlphaFoldDB" id="A0A1P8WQ31"/>
<dbReference type="KEGG" id="fmr:Fuma_05822"/>
<dbReference type="EC" id="3.5.2.6" evidence="5"/>
<dbReference type="PANTHER" id="PTHR46825">
    <property type="entry name" value="D-ALANYL-D-ALANINE-CARBOXYPEPTIDASE/ENDOPEPTIDASE AMPH"/>
    <property type="match status" value="1"/>
</dbReference>
<dbReference type="InterPro" id="IPR050491">
    <property type="entry name" value="AmpC-like"/>
</dbReference>
<dbReference type="RefSeq" id="WP_077027215.1">
    <property type="nucleotide sequence ID" value="NZ_CP017641.1"/>
</dbReference>
<dbReference type="PANTHER" id="PTHR46825:SF9">
    <property type="entry name" value="BETA-LACTAMASE-RELATED DOMAIN-CONTAINING PROTEIN"/>
    <property type="match status" value="1"/>
</dbReference>
<dbReference type="Gene3D" id="3.40.710.10">
    <property type="entry name" value="DD-peptidase/beta-lactamase superfamily"/>
    <property type="match status" value="1"/>
</dbReference>
<dbReference type="GO" id="GO:0008800">
    <property type="term" value="F:beta-lactamase activity"/>
    <property type="evidence" value="ECO:0007669"/>
    <property type="project" value="UniProtKB-UniRule"/>
</dbReference>
<organism evidence="7 8">
    <name type="scientific">Fuerstiella marisgermanici</name>
    <dbReference type="NCBI Taxonomy" id="1891926"/>
    <lineage>
        <taxon>Bacteria</taxon>
        <taxon>Pseudomonadati</taxon>
        <taxon>Planctomycetota</taxon>
        <taxon>Planctomycetia</taxon>
        <taxon>Planctomycetales</taxon>
        <taxon>Planctomycetaceae</taxon>
        <taxon>Fuerstiella</taxon>
    </lineage>
</organism>
<dbReference type="InterPro" id="IPR012338">
    <property type="entry name" value="Beta-lactam/transpept-like"/>
</dbReference>
<evidence type="ECO:0000313" key="8">
    <source>
        <dbReference type="Proteomes" id="UP000187735"/>
    </source>
</evidence>
<name>A0A1P8WQ31_9PLAN</name>
<reference evidence="7 8" key="1">
    <citation type="journal article" date="2016" name="Front. Microbiol.">
        <title>Fuerstia marisgermanicae gen. nov., sp. nov., an Unusual Member of the Phylum Planctomycetes from the German Wadden Sea.</title>
        <authorList>
            <person name="Kohn T."/>
            <person name="Heuer A."/>
            <person name="Jogler M."/>
            <person name="Vollmers J."/>
            <person name="Boedeker C."/>
            <person name="Bunk B."/>
            <person name="Rast P."/>
            <person name="Borchert D."/>
            <person name="Glockner I."/>
            <person name="Freese H.M."/>
            <person name="Klenk H.P."/>
            <person name="Overmann J."/>
            <person name="Kaster A.K."/>
            <person name="Rohde M."/>
            <person name="Wiegand S."/>
            <person name="Jogler C."/>
        </authorList>
    </citation>
    <scope>NUCLEOTIDE SEQUENCE [LARGE SCALE GENOMIC DNA]</scope>
    <source>
        <strain evidence="7 8">NH11</strain>
    </source>
</reference>
<dbReference type="SUPFAM" id="SSF56601">
    <property type="entry name" value="beta-lactamase/transpeptidase-like"/>
    <property type="match status" value="1"/>
</dbReference>
<keyword evidence="7" id="KW-0121">Carboxypeptidase</keyword>
<keyword evidence="4 5" id="KW-0046">Antibiotic resistance</keyword>